<name>A0AB38YGA2_9GAMM</name>
<evidence type="ECO:0000256" key="4">
    <source>
        <dbReference type="ARBA" id="ARBA00029447"/>
    </source>
</evidence>
<keyword evidence="2" id="KW-0997">Cell inner membrane</keyword>
<evidence type="ECO:0000256" key="3">
    <source>
        <dbReference type="ARBA" id="ARBA00023224"/>
    </source>
</evidence>
<evidence type="ECO:0000256" key="1">
    <source>
        <dbReference type="ARBA" id="ARBA00004429"/>
    </source>
</evidence>
<evidence type="ECO:0000259" key="7">
    <source>
        <dbReference type="PROSITE" id="PS50111"/>
    </source>
</evidence>
<dbReference type="InterPro" id="IPR004089">
    <property type="entry name" value="MCPsignal_dom"/>
</dbReference>
<dbReference type="PANTHER" id="PTHR32089">
    <property type="entry name" value="METHYL-ACCEPTING CHEMOTAXIS PROTEIN MCPB"/>
    <property type="match status" value="1"/>
</dbReference>
<dbReference type="EMBL" id="CP101717">
    <property type="protein sequence ID" value="WLD58376.1"/>
    <property type="molecule type" value="Genomic_DNA"/>
</dbReference>
<feature type="transmembrane region" description="Helical" evidence="6">
    <location>
        <begin position="239"/>
        <end position="260"/>
    </location>
</feature>
<keyword evidence="6" id="KW-1133">Transmembrane helix</keyword>
<accession>A0AB38YGA2</accession>
<comment type="similarity">
    <text evidence="4">Belongs to the methyl-accepting chemotaxis (MCP) protein family.</text>
</comment>
<dbReference type="SMART" id="SM00304">
    <property type="entry name" value="HAMP"/>
    <property type="match status" value="1"/>
</dbReference>
<sequence length="591" mass="64446">MLKSILASSSRRQGQTGYTGFTLKTRIVALIGVLLAFTVAIVIFNLQALTNIGAAASAQIGEVESQRRQLERQTALVAEQADLNEQVELINELKSLIYEMQFIDFLASLTYEMEQVENAEVIKVQLADEFDAIEQRDPSQAERVENIRKEFATYRMASRRMFDFYERNNPSMGRAMAVVSQEQADNIIGILDAITRDYQSAVESGRQGVSSASESLVLSGVELLRSTEDINRRVNDSRLVSSGSAFILIVLGLMAGAIFLRSVLSPIQRLSQQITAIETGNDLSSRINYQRTDELRSISDAFDSLIAKFDHIIQNIVTSVDGLASVSADNGHASDNARNHVEAQTHQLDQVATASNEMAMTAHTIQENSEQAASAANAVDDAARHGSTEMQSGMALVDTLNEKIQSAQSVIQQLAQRSEDIGGVLDVIRGVSEQTNLLALNAAIEAARAGEQGRGFAVVADEVRNLAQRTNDSAGEIQGMVEKLQQDARTAVSEIEESGQVTVKTVDQIRITNEALQNIQQQMASIRTVNAQIAQATAEQSQVAQSIDQNLESIRHSADEVTVSVRSSVEANQSLSRVTAQLRSLISQFKI</sequence>
<dbReference type="PROSITE" id="PS50885">
    <property type="entry name" value="HAMP"/>
    <property type="match status" value="1"/>
</dbReference>
<dbReference type="PRINTS" id="PR00260">
    <property type="entry name" value="CHEMTRNSDUCR"/>
</dbReference>
<comment type="subcellular location">
    <subcellularLocation>
        <location evidence="1">Cell inner membrane</location>
        <topology evidence="1">Multi-pass membrane protein</topology>
    </subcellularLocation>
</comment>
<dbReference type="InterPro" id="IPR000727">
    <property type="entry name" value="T_SNARE_dom"/>
</dbReference>
<evidence type="ECO:0000256" key="6">
    <source>
        <dbReference type="SAM" id="Phobius"/>
    </source>
</evidence>
<dbReference type="PROSITE" id="PS50192">
    <property type="entry name" value="T_SNARE"/>
    <property type="match status" value="1"/>
</dbReference>
<keyword evidence="3 5" id="KW-0807">Transducer</keyword>
<dbReference type="AlphaFoldDB" id="A0AB38YGA2"/>
<dbReference type="SUPFAM" id="SSF58104">
    <property type="entry name" value="Methyl-accepting chemotaxis protein (MCP) signaling domain"/>
    <property type="match status" value="1"/>
</dbReference>
<dbReference type="Gene3D" id="1.10.287.950">
    <property type="entry name" value="Methyl-accepting chemotaxis protein"/>
    <property type="match status" value="1"/>
</dbReference>
<feature type="domain" description="Methyl-accepting transducer" evidence="7">
    <location>
        <begin position="319"/>
        <end position="555"/>
    </location>
</feature>
<feature type="transmembrane region" description="Helical" evidence="6">
    <location>
        <begin position="27"/>
        <end position="46"/>
    </location>
</feature>
<dbReference type="Pfam" id="PF00672">
    <property type="entry name" value="HAMP"/>
    <property type="match status" value="1"/>
</dbReference>
<dbReference type="InterPro" id="IPR003660">
    <property type="entry name" value="HAMP_dom"/>
</dbReference>
<dbReference type="GO" id="GO:0007165">
    <property type="term" value="P:signal transduction"/>
    <property type="evidence" value="ECO:0007669"/>
    <property type="project" value="UniProtKB-KW"/>
</dbReference>
<dbReference type="InterPro" id="IPR004090">
    <property type="entry name" value="Chemotax_Me-accpt_rcpt"/>
</dbReference>
<keyword evidence="2" id="KW-1003">Cell membrane</keyword>
<keyword evidence="6" id="KW-0812">Transmembrane</keyword>
<dbReference type="SMART" id="SM00283">
    <property type="entry name" value="MA"/>
    <property type="match status" value="1"/>
</dbReference>
<dbReference type="CDD" id="cd06225">
    <property type="entry name" value="HAMP"/>
    <property type="match status" value="1"/>
</dbReference>
<evidence type="ECO:0000259" key="8">
    <source>
        <dbReference type="PROSITE" id="PS50192"/>
    </source>
</evidence>
<protein>
    <submittedName>
        <fullName evidence="10">Methyl-accepting chemotaxis protein</fullName>
    </submittedName>
</protein>
<dbReference type="PROSITE" id="PS50111">
    <property type="entry name" value="CHEMOTAXIS_TRANSDUC_2"/>
    <property type="match status" value="1"/>
</dbReference>
<organism evidence="10">
    <name type="scientific">Salinispirillum sp. LH 10-3-1</name>
    <dbReference type="NCBI Taxonomy" id="2952525"/>
    <lineage>
        <taxon>Bacteria</taxon>
        <taxon>Pseudomonadati</taxon>
        <taxon>Pseudomonadota</taxon>
        <taxon>Gammaproteobacteria</taxon>
        <taxon>Oceanospirillales</taxon>
        <taxon>Saccharospirillaceae</taxon>
        <taxon>Salinispirillum</taxon>
    </lineage>
</organism>
<evidence type="ECO:0000259" key="9">
    <source>
        <dbReference type="PROSITE" id="PS50885"/>
    </source>
</evidence>
<dbReference type="PANTHER" id="PTHR32089:SF112">
    <property type="entry name" value="LYSOZYME-LIKE PROTEIN-RELATED"/>
    <property type="match status" value="1"/>
</dbReference>
<feature type="domain" description="T-SNARE coiled-coil homology" evidence="8">
    <location>
        <begin position="506"/>
        <end position="568"/>
    </location>
</feature>
<dbReference type="GO" id="GO:0005886">
    <property type="term" value="C:plasma membrane"/>
    <property type="evidence" value="ECO:0007669"/>
    <property type="project" value="UniProtKB-SubCell"/>
</dbReference>
<gene>
    <name evidence="10" type="ORF">NFC81_00945</name>
</gene>
<evidence type="ECO:0000313" key="10">
    <source>
        <dbReference type="EMBL" id="WLD58376.1"/>
    </source>
</evidence>
<dbReference type="Pfam" id="PF00015">
    <property type="entry name" value="MCPsignal"/>
    <property type="match status" value="1"/>
</dbReference>
<dbReference type="CDD" id="cd11386">
    <property type="entry name" value="MCP_signal"/>
    <property type="match status" value="1"/>
</dbReference>
<evidence type="ECO:0000256" key="5">
    <source>
        <dbReference type="PROSITE-ProRule" id="PRU00284"/>
    </source>
</evidence>
<proteinExistence type="inferred from homology"/>
<reference evidence="10" key="1">
    <citation type="submission" date="2022-07" db="EMBL/GenBank/DDBJ databases">
        <title>Complete genome sequence of Salinispirillum sp. LH10-3-1 capable of multiple carbohydrate inversion isolated from a soda lake.</title>
        <authorList>
            <person name="Liu J."/>
            <person name="Zhai Y."/>
            <person name="Zhang H."/>
            <person name="Yang H."/>
            <person name="Qu J."/>
            <person name="Li J."/>
        </authorList>
    </citation>
    <scope>NUCLEOTIDE SEQUENCE</scope>
    <source>
        <strain evidence="10">LH 10-3-1</strain>
    </source>
</reference>
<dbReference type="GO" id="GO:0006935">
    <property type="term" value="P:chemotaxis"/>
    <property type="evidence" value="ECO:0007669"/>
    <property type="project" value="InterPro"/>
</dbReference>
<evidence type="ECO:0000256" key="2">
    <source>
        <dbReference type="ARBA" id="ARBA00022519"/>
    </source>
</evidence>
<keyword evidence="6" id="KW-0472">Membrane</keyword>
<dbReference type="RefSeq" id="WP_304995662.1">
    <property type="nucleotide sequence ID" value="NZ_CP101717.1"/>
</dbReference>
<feature type="domain" description="HAMP" evidence="9">
    <location>
        <begin position="261"/>
        <end position="314"/>
    </location>
</feature>
<dbReference type="FunFam" id="1.10.287.950:FF:000001">
    <property type="entry name" value="Methyl-accepting chemotaxis sensory transducer"/>
    <property type="match status" value="1"/>
</dbReference>
<dbReference type="GO" id="GO:0004888">
    <property type="term" value="F:transmembrane signaling receptor activity"/>
    <property type="evidence" value="ECO:0007669"/>
    <property type="project" value="InterPro"/>
</dbReference>